<keyword evidence="7" id="KW-0472">Membrane</keyword>
<organism evidence="14 15">
    <name type="scientific">Ignelater luminosus</name>
    <name type="common">Cucubano</name>
    <name type="synonym">Pyrophorus luminosus</name>
    <dbReference type="NCBI Taxonomy" id="2038154"/>
    <lineage>
        <taxon>Eukaryota</taxon>
        <taxon>Metazoa</taxon>
        <taxon>Ecdysozoa</taxon>
        <taxon>Arthropoda</taxon>
        <taxon>Hexapoda</taxon>
        <taxon>Insecta</taxon>
        <taxon>Pterygota</taxon>
        <taxon>Neoptera</taxon>
        <taxon>Endopterygota</taxon>
        <taxon>Coleoptera</taxon>
        <taxon>Polyphaga</taxon>
        <taxon>Elateriformia</taxon>
        <taxon>Elateroidea</taxon>
        <taxon>Elateridae</taxon>
        <taxon>Agrypninae</taxon>
        <taxon>Pyrophorini</taxon>
        <taxon>Ignelater</taxon>
    </lineage>
</organism>
<sequence>MDAIIVYEGENVRLRCAATGIPKPHVEWKRTDGQLIHSGTHKAISIPGENLNLTHINRVHMGSYQCIADNGISPQANHTFHLKVYFPPLIRLRSQTIGAKIGSSAILECEVEAFPESATYWERVDGQLLENGTTKYNILYTPLINFKAVMTLKITSINDDDLTTYYCISKNERGITRGTLTVYEVAPGLATSGDGKVVTVFGTPAPEVVSIEQLCPPIVECKKCPDVTYVTKNCTGTGYLFDLIYRWEIVPFKGHTNKIIPKRNQDCVLEAIGKPVYHGYADEDYGSWMMDSDPANDFEGSKYWITNESTPNLLYEFSQEGNLTQTYRLALPFQGNAHVVYNGSFYYHAQGKPQIIRYFLKKKTKTELNVTELIAMDSSNALYKTGYNYLDFSVDDNGLWVIFPVPDSNNTGVMKVNDSMHIQKMWNFSMEHQKVGEMFVACGVLYAIDSISTYHSKVRFALDLYTERLVEINLDFTNPFESTTMATYNHRKKELHTWDSGTQLKYPVLYHPA</sequence>
<name>A0A8K0DD78_IGNLU</name>
<evidence type="ECO:0000256" key="10">
    <source>
        <dbReference type="ARBA" id="ARBA00023319"/>
    </source>
</evidence>
<feature type="domain" description="Ig-like" evidence="12">
    <location>
        <begin position="1"/>
        <end position="79"/>
    </location>
</feature>
<dbReference type="GO" id="GO:0005886">
    <property type="term" value="C:plasma membrane"/>
    <property type="evidence" value="ECO:0007669"/>
    <property type="project" value="UniProtKB-SubCell"/>
</dbReference>
<dbReference type="PROSITE" id="PS51132">
    <property type="entry name" value="OLF"/>
    <property type="match status" value="1"/>
</dbReference>
<evidence type="ECO:0000256" key="3">
    <source>
        <dbReference type="ARBA" id="ARBA00022475"/>
    </source>
</evidence>
<dbReference type="Gene3D" id="2.60.40.10">
    <property type="entry name" value="Immunoglobulins"/>
    <property type="match status" value="2"/>
</dbReference>
<proteinExistence type="predicted"/>
<dbReference type="SMART" id="SM00408">
    <property type="entry name" value="IGc2"/>
    <property type="match status" value="2"/>
</dbReference>
<evidence type="ECO:0000256" key="2">
    <source>
        <dbReference type="ARBA" id="ARBA00004613"/>
    </source>
</evidence>
<dbReference type="SMART" id="SM00284">
    <property type="entry name" value="OLF"/>
    <property type="match status" value="1"/>
</dbReference>
<keyword evidence="6" id="KW-0677">Repeat</keyword>
<dbReference type="InterPro" id="IPR013783">
    <property type="entry name" value="Ig-like_fold"/>
</dbReference>
<dbReference type="Proteomes" id="UP000801492">
    <property type="component" value="Unassembled WGS sequence"/>
</dbReference>
<evidence type="ECO:0000256" key="5">
    <source>
        <dbReference type="ARBA" id="ARBA00022729"/>
    </source>
</evidence>
<reference evidence="14" key="1">
    <citation type="submission" date="2019-08" db="EMBL/GenBank/DDBJ databases">
        <title>The genome of the North American firefly Photinus pyralis.</title>
        <authorList>
            <consortium name="Photinus pyralis genome working group"/>
            <person name="Fallon T.R."/>
            <person name="Sander Lower S.E."/>
            <person name="Weng J.-K."/>
        </authorList>
    </citation>
    <scope>NUCLEOTIDE SEQUENCE</scope>
    <source>
        <strain evidence="14">TRF0915ILg1</strain>
        <tissue evidence="14">Whole body</tissue>
    </source>
</reference>
<evidence type="ECO:0000256" key="7">
    <source>
        <dbReference type="ARBA" id="ARBA00023136"/>
    </source>
</evidence>
<keyword evidence="5" id="KW-0732">Signal</keyword>
<dbReference type="FunFam" id="2.60.40.10:FF:000328">
    <property type="entry name" value="CLUMA_CG000981, isoform A"/>
    <property type="match status" value="1"/>
</dbReference>
<gene>
    <name evidence="14" type="ORF">ILUMI_04981</name>
</gene>
<evidence type="ECO:0000256" key="11">
    <source>
        <dbReference type="PROSITE-ProRule" id="PRU00446"/>
    </source>
</evidence>
<dbReference type="OrthoDB" id="8626508at2759"/>
<dbReference type="AlphaFoldDB" id="A0A8K0DD78"/>
<evidence type="ECO:0000259" key="12">
    <source>
        <dbReference type="PROSITE" id="PS50835"/>
    </source>
</evidence>
<dbReference type="InterPro" id="IPR003598">
    <property type="entry name" value="Ig_sub2"/>
</dbReference>
<evidence type="ECO:0000256" key="6">
    <source>
        <dbReference type="ARBA" id="ARBA00022737"/>
    </source>
</evidence>
<comment type="subcellular location">
    <subcellularLocation>
        <location evidence="1">Cell membrane</location>
    </subcellularLocation>
    <subcellularLocation>
        <location evidence="2">Secreted</location>
    </subcellularLocation>
</comment>
<protein>
    <submittedName>
        <fullName evidence="14">Uncharacterized protein</fullName>
    </submittedName>
</protein>
<evidence type="ECO:0000259" key="13">
    <source>
        <dbReference type="PROSITE" id="PS51132"/>
    </source>
</evidence>
<feature type="domain" description="Ig-like" evidence="12">
    <location>
        <begin position="87"/>
        <end position="183"/>
    </location>
</feature>
<dbReference type="InterPro" id="IPR003599">
    <property type="entry name" value="Ig_sub"/>
</dbReference>
<evidence type="ECO:0000313" key="15">
    <source>
        <dbReference type="Proteomes" id="UP000801492"/>
    </source>
</evidence>
<dbReference type="InterPro" id="IPR050605">
    <property type="entry name" value="Olfactomedin-like_domain"/>
</dbReference>
<dbReference type="InterPro" id="IPR036179">
    <property type="entry name" value="Ig-like_dom_sf"/>
</dbReference>
<dbReference type="SMART" id="SM00409">
    <property type="entry name" value="IG"/>
    <property type="match status" value="2"/>
</dbReference>
<feature type="domain" description="Olfactomedin-like" evidence="13">
    <location>
        <begin position="266"/>
        <end position="512"/>
    </location>
</feature>
<evidence type="ECO:0000256" key="8">
    <source>
        <dbReference type="ARBA" id="ARBA00023157"/>
    </source>
</evidence>
<dbReference type="InterPro" id="IPR007110">
    <property type="entry name" value="Ig-like_dom"/>
</dbReference>
<keyword evidence="15" id="KW-1185">Reference proteome</keyword>
<keyword evidence="8" id="KW-1015">Disulfide bond</keyword>
<dbReference type="EMBL" id="VTPC01001786">
    <property type="protein sequence ID" value="KAF2901206.1"/>
    <property type="molecule type" value="Genomic_DNA"/>
</dbReference>
<dbReference type="Pfam" id="PF13927">
    <property type="entry name" value="Ig_3"/>
    <property type="match status" value="2"/>
</dbReference>
<evidence type="ECO:0000313" key="14">
    <source>
        <dbReference type="EMBL" id="KAF2901206.1"/>
    </source>
</evidence>
<comment type="caution">
    <text evidence="11">Lacks conserved residue(s) required for the propagation of feature annotation.</text>
</comment>
<dbReference type="GO" id="GO:0007165">
    <property type="term" value="P:signal transduction"/>
    <property type="evidence" value="ECO:0007669"/>
    <property type="project" value="TreeGrafter"/>
</dbReference>
<keyword evidence="3" id="KW-1003">Cell membrane</keyword>
<accession>A0A8K0DD78</accession>
<dbReference type="Pfam" id="PF02191">
    <property type="entry name" value="OLF"/>
    <property type="match status" value="1"/>
</dbReference>
<dbReference type="PANTHER" id="PTHR23192">
    <property type="entry name" value="OLFACTOMEDIN-RELATED"/>
    <property type="match status" value="1"/>
</dbReference>
<comment type="caution">
    <text evidence="14">The sequence shown here is derived from an EMBL/GenBank/DDBJ whole genome shotgun (WGS) entry which is preliminary data.</text>
</comment>
<keyword evidence="10" id="KW-0393">Immunoglobulin domain</keyword>
<dbReference type="PANTHER" id="PTHR23192:SF85">
    <property type="entry name" value="GLIOMEDIN"/>
    <property type="match status" value="1"/>
</dbReference>
<evidence type="ECO:0000256" key="9">
    <source>
        <dbReference type="ARBA" id="ARBA00023180"/>
    </source>
</evidence>
<evidence type="ECO:0000256" key="4">
    <source>
        <dbReference type="ARBA" id="ARBA00022525"/>
    </source>
</evidence>
<dbReference type="PROSITE" id="PS50835">
    <property type="entry name" value="IG_LIKE"/>
    <property type="match status" value="2"/>
</dbReference>
<dbReference type="InterPro" id="IPR003112">
    <property type="entry name" value="Olfac-like_dom"/>
</dbReference>
<dbReference type="GO" id="GO:0005615">
    <property type="term" value="C:extracellular space"/>
    <property type="evidence" value="ECO:0007669"/>
    <property type="project" value="TreeGrafter"/>
</dbReference>
<keyword evidence="4" id="KW-0964">Secreted</keyword>
<keyword evidence="9" id="KW-0325">Glycoprotein</keyword>
<evidence type="ECO:0000256" key="1">
    <source>
        <dbReference type="ARBA" id="ARBA00004236"/>
    </source>
</evidence>
<dbReference type="SUPFAM" id="SSF48726">
    <property type="entry name" value="Immunoglobulin"/>
    <property type="match status" value="2"/>
</dbReference>